<dbReference type="Pfam" id="PF03372">
    <property type="entry name" value="Exo_endo_phos"/>
    <property type="match status" value="1"/>
</dbReference>
<protein>
    <recommendedName>
        <fullName evidence="1">Endonuclease/exonuclease/phosphatase domain-containing protein</fullName>
    </recommendedName>
</protein>
<dbReference type="GO" id="GO:0003824">
    <property type="term" value="F:catalytic activity"/>
    <property type="evidence" value="ECO:0007669"/>
    <property type="project" value="InterPro"/>
</dbReference>
<dbReference type="SUPFAM" id="SSF56219">
    <property type="entry name" value="DNase I-like"/>
    <property type="match status" value="1"/>
</dbReference>
<dbReference type="Gene3D" id="3.60.10.10">
    <property type="entry name" value="Endonuclease/exonuclease/phosphatase"/>
    <property type="match status" value="1"/>
</dbReference>
<dbReference type="InterPro" id="IPR005135">
    <property type="entry name" value="Endo/exonuclease/phosphatase"/>
</dbReference>
<gene>
    <name evidence="2" type="ORF">A2650_03835</name>
</gene>
<dbReference type="Proteomes" id="UP000177117">
    <property type="component" value="Unassembled WGS sequence"/>
</dbReference>
<evidence type="ECO:0000313" key="2">
    <source>
        <dbReference type="EMBL" id="OGN00087.1"/>
    </source>
</evidence>
<sequence length="172" mass="19795">MGEMALSTIGQAIFVRKNLSVTDKGGFYTHHPVTNHSGIFQYIKIRTDKDEFIIGNIHGLWLPTGKLDNPERIKQSEMIIDLYATHKGKKIICGDFNLRPETESIAIFNKDFKNLIKDFGINSTRSSFYKDAERYKDFISDYVFVSRDVNVMNFKTIDAFVSDHLPIMLEFS</sequence>
<accession>A0A1F8EGX1</accession>
<dbReference type="InterPro" id="IPR036691">
    <property type="entry name" value="Endo/exonu/phosph_ase_sf"/>
</dbReference>
<organism evidence="2 3">
    <name type="scientific">Candidatus Yanofskybacteria bacterium RIFCSPHIGHO2_01_FULL_41_53</name>
    <dbReference type="NCBI Taxonomy" id="1802663"/>
    <lineage>
        <taxon>Bacteria</taxon>
        <taxon>Candidatus Yanofskyibacteriota</taxon>
    </lineage>
</organism>
<evidence type="ECO:0000313" key="3">
    <source>
        <dbReference type="Proteomes" id="UP000177117"/>
    </source>
</evidence>
<dbReference type="AlphaFoldDB" id="A0A1F8EGX1"/>
<name>A0A1F8EGX1_9BACT</name>
<comment type="caution">
    <text evidence="2">The sequence shown here is derived from an EMBL/GenBank/DDBJ whole genome shotgun (WGS) entry which is preliminary data.</text>
</comment>
<reference evidence="2 3" key="1">
    <citation type="journal article" date="2016" name="Nat. Commun.">
        <title>Thousands of microbial genomes shed light on interconnected biogeochemical processes in an aquifer system.</title>
        <authorList>
            <person name="Anantharaman K."/>
            <person name="Brown C.T."/>
            <person name="Hug L.A."/>
            <person name="Sharon I."/>
            <person name="Castelle C.J."/>
            <person name="Probst A.J."/>
            <person name="Thomas B.C."/>
            <person name="Singh A."/>
            <person name="Wilkins M.J."/>
            <person name="Karaoz U."/>
            <person name="Brodie E.L."/>
            <person name="Williams K.H."/>
            <person name="Hubbard S.S."/>
            <person name="Banfield J.F."/>
        </authorList>
    </citation>
    <scope>NUCLEOTIDE SEQUENCE [LARGE SCALE GENOMIC DNA]</scope>
</reference>
<evidence type="ECO:0000259" key="1">
    <source>
        <dbReference type="Pfam" id="PF03372"/>
    </source>
</evidence>
<feature type="domain" description="Endonuclease/exonuclease/phosphatase" evidence="1">
    <location>
        <begin position="11"/>
        <end position="164"/>
    </location>
</feature>
<dbReference type="EMBL" id="MGJD01000029">
    <property type="protein sequence ID" value="OGN00087.1"/>
    <property type="molecule type" value="Genomic_DNA"/>
</dbReference>
<proteinExistence type="predicted"/>